<gene>
    <name evidence="2" type="ORF">SAMN05421788_101576</name>
</gene>
<dbReference type="EMBL" id="FTOR01000001">
    <property type="protein sequence ID" value="SIS67748.1"/>
    <property type="molecule type" value="Genomic_DNA"/>
</dbReference>
<protein>
    <submittedName>
        <fullName evidence="2">Peptidase family M23</fullName>
    </submittedName>
</protein>
<keyword evidence="3" id="KW-1185">Reference proteome</keyword>
<dbReference type="InterPro" id="IPR050570">
    <property type="entry name" value="Cell_wall_metabolism_enzyme"/>
</dbReference>
<dbReference type="InterPro" id="IPR016047">
    <property type="entry name" value="M23ase_b-sheet_dom"/>
</dbReference>
<dbReference type="Gene3D" id="2.70.70.10">
    <property type="entry name" value="Glucose Permease (Domain IIA)"/>
    <property type="match status" value="1"/>
</dbReference>
<evidence type="ECO:0000259" key="1">
    <source>
        <dbReference type="Pfam" id="PF01551"/>
    </source>
</evidence>
<feature type="domain" description="M23ase beta-sheet core" evidence="1">
    <location>
        <begin position="92"/>
        <end position="190"/>
    </location>
</feature>
<dbReference type="GO" id="GO:0004222">
    <property type="term" value="F:metalloendopeptidase activity"/>
    <property type="evidence" value="ECO:0007669"/>
    <property type="project" value="TreeGrafter"/>
</dbReference>
<dbReference type="PANTHER" id="PTHR21666:SF270">
    <property type="entry name" value="MUREIN HYDROLASE ACTIVATOR ENVC"/>
    <property type="match status" value="1"/>
</dbReference>
<dbReference type="SUPFAM" id="SSF51261">
    <property type="entry name" value="Duplicated hybrid motif"/>
    <property type="match status" value="1"/>
</dbReference>
<dbReference type="KEGG" id="fln:FLA_5181"/>
<dbReference type="Proteomes" id="UP000186917">
    <property type="component" value="Unassembled WGS sequence"/>
</dbReference>
<sequence length="231" mass="25127">MIQVDKASLHQVVPFSPGADKLLLMDFTAANAALTENLVSNPVLLNSSIEVWLRQANARYGIGGYAEDRALYRTRALFGNADNNTAGESRSIHLGIDIWGPEGTPVYAPLAGVVHSFAFNNQPGDYGATIIVQHTVNGNTFHTLYGHLSFDSIRELAKGQEIAAGALLARFGNLAENGNWPPHLHFQVVIDMQGKEGDYPGVCKPSEKDEYLANCPDADKLLQMMRYATAL</sequence>
<proteinExistence type="predicted"/>
<dbReference type="OrthoDB" id="9801052at2"/>
<evidence type="ECO:0000313" key="2">
    <source>
        <dbReference type="EMBL" id="SIS67748.1"/>
    </source>
</evidence>
<organism evidence="2 3">
    <name type="scientific">Filimonas lacunae</name>
    <dbReference type="NCBI Taxonomy" id="477680"/>
    <lineage>
        <taxon>Bacteria</taxon>
        <taxon>Pseudomonadati</taxon>
        <taxon>Bacteroidota</taxon>
        <taxon>Chitinophagia</taxon>
        <taxon>Chitinophagales</taxon>
        <taxon>Chitinophagaceae</taxon>
        <taxon>Filimonas</taxon>
    </lineage>
</organism>
<evidence type="ECO:0000313" key="3">
    <source>
        <dbReference type="Proteomes" id="UP000186917"/>
    </source>
</evidence>
<name>A0A173MNB4_9BACT</name>
<reference evidence="3" key="1">
    <citation type="submission" date="2017-01" db="EMBL/GenBank/DDBJ databases">
        <authorList>
            <person name="Varghese N."/>
            <person name="Submissions S."/>
        </authorList>
    </citation>
    <scope>NUCLEOTIDE SEQUENCE [LARGE SCALE GENOMIC DNA]</scope>
    <source>
        <strain evidence="3">DSM 21054</strain>
    </source>
</reference>
<dbReference type="Pfam" id="PF01551">
    <property type="entry name" value="Peptidase_M23"/>
    <property type="match status" value="1"/>
</dbReference>
<dbReference type="PANTHER" id="PTHR21666">
    <property type="entry name" value="PEPTIDASE-RELATED"/>
    <property type="match status" value="1"/>
</dbReference>
<dbReference type="RefSeq" id="WP_076375461.1">
    <property type="nucleotide sequence ID" value="NZ_AP017422.1"/>
</dbReference>
<dbReference type="CDD" id="cd12797">
    <property type="entry name" value="M23_peptidase"/>
    <property type="match status" value="1"/>
</dbReference>
<accession>A0A173MNB4</accession>
<dbReference type="AlphaFoldDB" id="A0A173MNB4"/>
<dbReference type="STRING" id="477680.SAMN05421788_101576"/>
<dbReference type="InterPro" id="IPR011055">
    <property type="entry name" value="Dup_hybrid_motif"/>
</dbReference>